<sequence>MGFFIERFDARMGGAPGLEEGCSRVLMLQEAESIERLFGISSYSSEAGEAGGSQGRDCSTGVVFKVELDICRGSLKPG</sequence>
<gene>
    <name evidence="1" type="ORF">CSSPJE1EN2_LOCUS10636</name>
</gene>
<evidence type="ECO:0000313" key="1">
    <source>
        <dbReference type="EMBL" id="CAK9867641.1"/>
    </source>
</evidence>
<protein>
    <submittedName>
        <fullName evidence="1">Uncharacterized protein</fullName>
    </submittedName>
</protein>
<proteinExistence type="predicted"/>
<dbReference type="EMBL" id="OZ023718">
    <property type="protein sequence ID" value="CAK9867641.1"/>
    <property type="molecule type" value="Genomic_DNA"/>
</dbReference>
<name>A0ABP1AZB3_9BRYO</name>
<accession>A0ABP1AZB3</accession>
<keyword evidence="2" id="KW-1185">Reference proteome</keyword>
<reference evidence="1" key="1">
    <citation type="submission" date="2024-03" db="EMBL/GenBank/DDBJ databases">
        <authorList>
            <consortium name="ELIXIR-Norway"/>
            <consortium name="Elixir Norway"/>
        </authorList>
    </citation>
    <scope>NUCLEOTIDE SEQUENCE</scope>
</reference>
<dbReference type="Proteomes" id="UP001497522">
    <property type="component" value="Chromosome 17"/>
</dbReference>
<evidence type="ECO:0000313" key="2">
    <source>
        <dbReference type="Proteomes" id="UP001497522"/>
    </source>
</evidence>
<organism evidence="1 2">
    <name type="scientific">Sphagnum jensenii</name>
    <dbReference type="NCBI Taxonomy" id="128206"/>
    <lineage>
        <taxon>Eukaryota</taxon>
        <taxon>Viridiplantae</taxon>
        <taxon>Streptophyta</taxon>
        <taxon>Embryophyta</taxon>
        <taxon>Bryophyta</taxon>
        <taxon>Sphagnophytina</taxon>
        <taxon>Sphagnopsida</taxon>
        <taxon>Sphagnales</taxon>
        <taxon>Sphagnaceae</taxon>
        <taxon>Sphagnum</taxon>
    </lineage>
</organism>